<keyword evidence="3" id="KW-1185">Reference proteome</keyword>
<sequence>MSYHHPSYPQPHFRSSGFLDTLDWLSKRNLARIYPFICRCKELPYYFEAPQPSSVKSLLESAATLMDALTNLSAARSVVKKLPNTVAGVSVTVTFLAVDTYKSKMATAAALLTGSRLIANFTGVPISANVSTTAIPLLGVQGAHHEMASRHKGRYELLLHAVPVGYWCLPLGGIYLIAWSLIHGMRRSALRPLALLVSPCFATPFAGSAM</sequence>
<reference evidence="2" key="1">
    <citation type="submission" date="2020-11" db="EMBL/GenBank/DDBJ databases">
        <authorList>
            <person name="Tran Van P."/>
        </authorList>
    </citation>
    <scope>NUCLEOTIDE SEQUENCE</scope>
</reference>
<feature type="transmembrane region" description="Helical" evidence="1">
    <location>
        <begin position="157"/>
        <end position="182"/>
    </location>
</feature>
<evidence type="ECO:0000313" key="2">
    <source>
        <dbReference type="EMBL" id="CAD7273009.1"/>
    </source>
</evidence>
<gene>
    <name evidence="2" type="ORF">NMOB1V02_LOCUS917</name>
</gene>
<dbReference type="Proteomes" id="UP000678499">
    <property type="component" value="Unassembled WGS sequence"/>
</dbReference>
<dbReference type="EMBL" id="CAJPEX010000081">
    <property type="protein sequence ID" value="CAG0913161.1"/>
    <property type="molecule type" value="Genomic_DNA"/>
</dbReference>
<accession>A0A7R9BFC8</accession>
<proteinExistence type="predicted"/>
<protein>
    <submittedName>
        <fullName evidence="2">Uncharacterized protein</fullName>
    </submittedName>
</protein>
<organism evidence="2">
    <name type="scientific">Notodromas monacha</name>
    <dbReference type="NCBI Taxonomy" id="399045"/>
    <lineage>
        <taxon>Eukaryota</taxon>
        <taxon>Metazoa</taxon>
        <taxon>Ecdysozoa</taxon>
        <taxon>Arthropoda</taxon>
        <taxon>Crustacea</taxon>
        <taxon>Oligostraca</taxon>
        <taxon>Ostracoda</taxon>
        <taxon>Podocopa</taxon>
        <taxon>Podocopida</taxon>
        <taxon>Cypridocopina</taxon>
        <taxon>Cypridoidea</taxon>
        <taxon>Cyprididae</taxon>
        <taxon>Notodromas</taxon>
    </lineage>
</organism>
<keyword evidence="1" id="KW-0472">Membrane</keyword>
<keyword evidence="1" id="KW-1133">Transmembrane helix</keyword>
<keyword evidence="1" id="KW-0812">Transmembrane</keyword>
<dbReference type="AlphaFoldDB" id="A0A7R9BFC8"/>
<evidence type="ECO:0000256" key="1">
    <source>
        <dbReference type="SAM" id="Phobius"/>
    </source>
</evidence>
<name>A0A7R9BFC8_9CRUS</name>
<dbReference type="EMBL" id="OA882118">
    <property type="protein sequence ID" value="CAD7273009.1"/>
    <property type="molecule type" value="Genomic_DNA"/>
</dbReference>
<evidence type="ECO:0000313" key="3">
    <source>
        <dbReference type="Proteomes" id="UP000678499"/>
    </source>
</evidence>